<sequence length="104" mass="11650">MISLMCEIPKPWILNPFIQSYTELTQLSVDYRHLKEIPASQFISAYEDQELVGIAFVAAAGQAETETETETESSLSVMILPSYHKRGIESSMLRLLKGKQSRGA</sequence>
<dbReference type="EMBL" id="RHLK01000002">
    <property type="protein sequence ID" value="MVO98950.1"/>
    <property type="molecule type" value="Genomic_DNA"/>
</dbReference>
<protein>
    <submittedName>
        <fullName evidence="1">GNAT family N-acetyltransferase</fullName>
    </submittedName>
</protein>
<reference evidence="1 2" key="1">
    <citation type="journal article" date="2019" name="Microorganisms">
        <title>Paenibacillus lutrae sp. nov., A Chitinolytic Species Isolated from A River Otter in Castril Natural Park, Granada, Spain.</title>
        <authorList>
            <person name="Rodriguez M."/>
            <person name="Reina J.C."/>
            <person name="Bejar V."/>
            <person name="Llamas I."/>
        </authorList>
    </citation>
    <scope>NUCLEOTIDE SEQUENCE [LARGE SCALE GENOMIC DNA]</scope>
    <source>
        <strain evidence="1 2">N10</strain>
    </source>
</reference>
<evidence type="ECO:0000313" key="2">
    <source>
        <dbReference type="Proteomes" id="UP000490800"/>
    </source>
</evidence>
<dbReference type="RefSeq" id="WP_157333532.1">
    <property type="nucleotide sequence ID" value="NZ_RHLK01000002.1"/>
</dbReference>
<gene>
    <name evidence="1" type="ORF">EDM21_05345</name>
</gene>
<proteinExistence type="predicted"/>
<comment type="caution">
    <text evidence="1">The sequence shown here is derived from an EMBL/GenBank/DDBJ whole genome shotgun (WGS) entry which is preliminary data.</text>
</comment>
<keyword evidence="1" id="KW-0808">Transferase</keyword>
<keyword evidence="2" id="KW-1185">Reference proteome</keyword>
<dbReference type="GO" id="GO:0016740">
    <property type="term" value="F:transferase activity"/>
    <property type="evidence" value="ECO:0007669"/>
    <property type="project" value="UniProtKB-KW"/>
</dbReference>
<name>A0A7X3FFQ9_9BACL</name>
<dbReference type="AlphaFoldDB" id="A0A7X3FFQ9"/>
<dbReference type="OrthoDB" id="2618121at2"/>
<dbReference type="Proteomes" id="UP000490800">
    <property type="component" value="Unassembled WGS sequence"/>
</dbReference>
<accession>A0A7X3FFQ9</accession>
<organism evidence="1 2">
    <name type="scientific">Paenibacillus lutrae</name>
    <dbReference type="NCBI Taxonomy" id="2078573"/>
    <lineage>
        <taxon>Bacteria</taxon>
        <taxon>Bacillati</taxon>
        <taxon>Bacillota</taxon>
        <taxon>Bacilli</taxon>
        <taxon>Bacillales</taxon>
        <taxon>Paenibacillaceae</taxon>
        <taxon>Paenibacillus</taxon>
    </lineage>
</organism>
<evidence type="ECO:0000313" key="1">
    <source>
        <dbReference type="EMBL" id="MVO98950.1"/>
    </source>
</evidence>